<reference evidence="2 3" key="1">
    <citation type="submission" date="2021-10" db="EMBL/GenBank/DDBJ databases">
        <title>Anaerobic single-cell dispensing facilitates the cultivation of human gut bacteria.</title>
        <authorList>
            <person name="Afrizal A."/>
        </authorList>
    </citation>
    <scope>NUCLEOTIDE SEQUENCE [LARGE SCALE GENOMIC DNA]</scope>
    <source>
        <strain evidence="2 3">CLA-AA-H273</strain>
    </source>
</reference>
<evidence type="ECO:0000313" key="2">
    <source>
        <dbReference type="EMBL" id="MCC2118198.1"/>
    </source>
</evidence>
<sequence>MKKERFVDWWKQDKRYMTLLKAVLMALFPLLCCLVRTAAEGRSIGQVYLPSSEWNDELFYFKQVEGIVNYGFPRGYFGFNESHALQLSFAAWSPVLVFPWILWGLLFGWNLLSPVICNIVLLTITMFVFVWLVKPTWKQLGILTVLFSLYSLFVRYMLSGMPEVICFSLLILFYGLAMSYLKRESRGKLIAMFVISVLLTLMRPYMLLFLALACYFWICRNKKAGWIGSILIVAATGITYALIKHYLGAEYFTPLFYTDWITTFFTDGIGAGFRNLFGTLYWKGLEFYRHCIEGGRNGLASGAFFDGYLLVLLILLVQSFLDIRTLRRAKRVERIAMEPEDKKVREALFGPYTLTEDRKRKLHNQLVIEVHFALSLIAMLFAHLLMYKMVEGSKHFLTFIAAGIFIVSMLETRYYKKAVLLGAAFLYLYSFKAVEPYDYQIPYVTEERQAQVEYWREIFSEKLAMDTEQVPNYENVVIWTFGDETPEGHQNLKWQLLYSAPKGFGISCCEREYITEHLTELQSRYLATVSGGAIDEMCRTAGYEELGRDADMVLYRRY</sequence>
<dbReference type="RefSeq" id="WP_227731921.1">
    <property type="nucleotide sequence ID" value="NZ_JAJEPV010000002.1"/>
</dbReference>
<feature type="transmembrane region" description="Helical" evidence="1">
    <location>
        <begin position="366"/>
        <end position="386"/>
    </location>
</feature>
<feature type="transmembrane region" description="Helical" evidence="1">
    <location>
        <begin position="153"/>
        <end position="177"/>
    </location>
</feature>
<feature type="transmembrane region" description="Helical" evidence="1">
    <location>
        <begin position="115"/>
        <end position="133"/>
    </location>
</feature>
<gene>
    <name evidence="2" type="ORF">LKD75_01095</name>
</gene>
<feature type="transmembrane region" description="Helical" evidence="1">
    <location>
        <begin position="224"/>
        <end position="243"/>
    </location>
</feature>
<evidence type="ECO:0008006" key="4">
    <source>
        <dbReference type="Google" id="ProtNLM"/>
    </source>
</evidence>
<accession>A0AAE3D5D4</accession>
<proteinExistence type="predicted"/>
<keyword evidence="3" id="KW-1185">Reference proteome</keyword>
<keyword evidence="1" id="KW-0812">Transmembrane</keyword>
<keyword evidence="1" id="KW-0472">Membrane</keyword>
<name>A0AAE3D5D4_9FIRM</name>
<organism evidence="2 3">
    <name type="scientific">Waltera acetigignens</name>
    <dbReference type="NCBI Taxonomy" id="2981769"/>
    <lineage>
        <taxon>Bacteria</taxon>
        <taxon>Bacillati</taxon>
        <taxon>Bacillota</taxon>
        <taxon>Clostridia</taxon>
        <taxon>Lachnospirales</taxon>
        <taxon>Lachnospiraceae</taxon>
        <taxon>Waltera</taxon>
    </lineage>
</organism>
<feature type="transmembrane region" description="Helical" evidence="1">
    <location>
        <begin position="392"/>
        <end position="410"/>
    </location>
</feature>
<evidence type="ECO:0000313" key="3">
    <source>
        <dbReference type="Proteomes" id="UP001197795"/>
    </source>
</evidence>
<feature type="transmembrane region" description="Helical" evidence="1">
    <location>
        <begin position="297"/>
        <end position="321"/>
    </location>
</feature>
<dbReference type="EMBL" id="JAJEPV010000002">
    <property type="protein sequence ID" value="MCC2118198.1"/>
    <property type="molecule type" value="Genomic_DNA"/>
</dbReference>
<dbReference type="Proteomes" id="UP001197795">
    <property type="component" value="Unassembled WGS sequence"/>
</dbReference>
<dbReference type="AlphaFoldDB" id="A0AAE3D5D4"/>
<protein>
    <recommendedName>
        <fullName evidence="4">Tat pathway signal sequence domain protein</fullName>
    </recommendedName>
</protein>
<feature type="transmembrane region" description="Helical" evidence="1">
    <location>
        <begin position="189"/>
        <end position="218"/>
    </location>
</feature>
<comment type="caution">
    <text evidence="2">The sequence shown here is derived from an EMBL/GenBank/DDBJ whole genome shotgun (WGS) entry which is preliminary data.</text>
</comment>
<feature type="transmembrane region" description="Helical" evidence="1">
    <location>
        <begin position="89"/>
        <end position="108"/>
    </location>
</feature>
<evidence type="ECO:0000256" key="1">
    <source>
        <dbReference type="SAM" id="Phobius"/>
    </source>
</evidence>
<keyword evidence="1" id="KW-1133">Transmembrane helix</keyword>